<keyword evidence="1" id="KW-0540">Nuclease</keyword>
<feature type="non-terminal residue" evidence="1">
    <location>
        <position position="118"/>
    </location>
</feature>
<organism evidence="1 2">
    <name type="scientific">Paramuricea clavata</name>
    <name type="common">Red gorgonian</name>
    <name type="synonym">Violescent sea-whip</name>
    <dbReference type="NCBI Taxonomy" id="317549"/>
    <lineage>
        <taxon>Eukaryota</taxon>
        <taxon>Metazoa</taxon>
        <taxon>Cnidaria</taxon>
        <taxon>Anthozoa</taxon>
        <taxon>Octocorallia</taxon>
        <taxon>Malacalcyonacea</taxon>
        <taxon>Plexauridae</taxon>
        <taxon>Paramuricea</taxon>
    </lineage>
</organism>
<keyword evidence="1" id="KW-0255">Endonuclease</keyword>
<reference evidence="1" key="1">
    <citation type="submission" date="2020-04" db="EMBL/GenBank/DDBJ databases">
        <authorList>
            <person name="Alioto T."/>
            <person name="Alioto T."/>
            <person name="Gomez Garrido J."/>
        </authorList>
    </citation>
    <scope>NUCLEOTIDE SEQUENCE</scope>
    <source>
        <strain evidence="1">A484AB</strain>
    </source>
</reference>
<evidence type="ECO:0000313" key="2">
    <source>
        <dbReference type="Proteomes" id="UP001152795"/>
    </source>
</evidence>
<dbReference type="OrthoDB" id="2959108at2759"/>
<name>A0A6S7HHI8_PARCT</name>
<dbReference type="AlphaFoldDB" id="A0A6S7HHI8"/>
<dbReference type="InterPro" id="IPR029060">
    <property type="entry name" value="PIN-like_dom_sf"/>
</dbReference>
<sequence>MGVQHLWSILEPSKTEENIANLRDKTLCIDLSLWICEAQGTKGLKDQLKPYLRNVFFRTLYLASLGVRPVFVVDGVPPEIKRETIVKRLQARGEHVSNNPQKKHRKLNRSKFTLQCNE</sequence>
<dbReference type="EMBL" id="CACRXK020004432">
    <property type="protein sequence ID" value="CAB4002723.1"/>
    <property type="molecule type" value="Genomic_DNA"/>
</dbReference>
<dbReference type="Gene3D" id="3.40.50.1010">
    <property type="entry name" value="5'-nuclease"/>
    <property type="match status" value="1"/>
</dbReference>
<dbReference type="GO" id="GO:0017108">
    <property type="term" value="F:5'-flap endonuclease activity"/>
    <property type="evidence" value="ECO:0007669"/>
    <property type="project" value="TreeGrafter"/>
</dbReference>
<dbReference type="PANTHER" id="PTHR11081:SF70">
    <property type="entry name" value="FLAP ENDONUCLEASE GEN HOMOLOG 1"/>
    <property type="match status" value="1"/>
</dbReference>
<dbReference type="Proteomes" id="UP001152795">
    <property type="component" value="Unassembled WGS sequence"/>
</dbReference>
<dbReference type="PANTHER" id="PTHR11081">
    <property type="entry name" value="FLAP ENDONUCLEASE FAMILY MEMBER"/>
    <property type="match status" value="1"/>
</dbReference>
<dbReference type="PRINTS" id="PR00853">
    <property type="entry name" value="XPGRADSUPER"/>
</dbReference>
<dbReference type="InterPro" id="IPR006084">
    <property type="entry name" value="XPG/Rad2"/>
</dbReference>
<dbReference type="InterPro" id="IPR006085">
    <property type="entry name" value="XPG_DNA_repair_N"/>
</dbReference>
<dbReference type="SUPFAM" id="SSF88723">
    <property type="entry name" value="PIN domain-like"/>
    <property type="match status" value="1"/>
</dbReference>
<keyword evidence="2" id="KW-1185">Reference proteome</keyword>
<accession>A0A6S7HHI8</accession>
<proteinExistence type="predicted"/>
<dbReference type="Pfam" id="PF00752">
    <property type="entry name" value="XPG_N"/>
    <property type="match status" value="1"/>
</dbReference>
<keyword evidence="1" id="KW-0378">Hydrolase</keyword>
<comment type="caution">
    <text evidence="1">The sequence shown here is derived from an EMBL/GenBank/DDBJ whole genome shotgun (WGS) entry which is preliminary data.</text>
</comment>
<evidence type="ECO:0000313" key="1">
    <source>
        <dbReference type="EMBL" id="CAB4002723.1"/>
    </source>
</evidence>
<protein>
    <submittedName>
        <fullName evidence="1">Flap endonuclease GEN homolog 1 isoform X1</fullName>
    </submittedName>
</protein>
<gene>
    <name evidence="1" type="ORF">PACLA_8A010188</name>
</gene>
<dbReference type="SMART" id="SM00485">
    <property type="entry name" value="XPGN"/>
    <property type="match status" value="1"/>
</dbReference>
<dbReference type="GO" id="GO:0000400">
    <property type="term" value="F:four-way junction DNA binding"/>
    <property type="evidence" value="ECO:0007669"/>
    <property type="project" value="TreeGrafter"/>
</dbReference>